<protein>
    <submittedName>
        <fullName evidence="1">Uncharacterized protein</fullName>
    </submittedName>
</protein>
<name>A0ABQ9XGX0_9EUKA</name>
<proteinExistence type="predicted"/>
<reference evidence="1 2" key="1">
    <citation type="journal article" date="2022" name="bioRxiv">
        <title>Genomics of Preaxostyla Flagellates Illuminates Evolutionary Transitions and the Path Towards Mitochondrial Loss.</title>
        <authorList>
            <person name="Novak L.V.F."/>
            <person name="Treitli S.C."/>
            <person name="Pyrih J."/>
            <person name="Halakuc P."/>
            <person name="Pipaliya S.V."/>
            <person name="Vacek V."/>
            <person name="Brzon O."/>
            <person name="Soukal P."/>
            <person name="Eme L."/>
            <person name="Dacks J.B."/>
            <person name="Karnkowska A."/>
            <person name="Elias M."/>
            <person name="Hampl V."/>
        </authorList>
    </citation>
    <scope>NUCLEOTIDE SEQUENCE [LARGE SCALE GENOMIC DNA]</scope>
    <source>
        <strain evidence="1">NAU3</strain>
        <tissue evidence="1">Gut</tissue>
    </source>
</reference>
<dbReference type="Proteomes" id="UP001281761">
    <property type="component" value="Unassembled WGS sequence"/>
</dbReference>
<keyword evidence="2" id="KW-1185">Reference proteome</keyword>
<evidence type="ECO:0000313" key="1">
    <source>
        <dbReference type="EMBL" id="KAK2949541.1"/>
    </source>
</evidence>
<organism evidence="1 2">
    <name type="scientific">Blattamonas nauphoetae</name>
    <dbReference type="NCBI Taxonomy" id="2049346"/>
    <lineage>
        <taxon>Eukaryota</taxon>
        <taxon>Metamonada</taxon>
        <taxon>Preaxostyla</taxon>
        <taxon>Oxymonadida</taxon>
        <taxon>Blattamonas</taxon>
    </lineage>
</organism>
<comment type="caution">
    <text evidence="1">The sequence shown here is derived from an EMBL/GenBank/DDBJ whole genome shotgun (WGS) entry which is preliminary data.</text>
</comment>
<dbReference type="EMBL" id="JARBJD010000154">
    <property type="protein sequence ID" value="KAK2949541.1"/>
    <property type="molecule type" value="Genomic_DNA"/>
</dbReference>
<gene>
    <name evidence="1" type="ORF">BLNAU_15523</name>
</gene>
<sequence>MPNRFRSFMFQLPVIAHQTKTEDELLSLELAAIRIIPDVLYSGPTNEAGTQPNITPWTGLDSFVYLQEQTPNVNEDAQTVHTLYTFKSTLSKTENACNTVLIDAIRDKIASQQKVEREDIVVFFVWIVLAEHVGSFRNVMQRDALSTHLPFNTGVVSVSDLLVAESSDCRGMADVDILRFLEMTEFIATSDEFIGCFTEPTFSPPLPNVESVLIREPAPRTNSNLSEFVATLESTHLSNLQPSSVQSGQFSCF</sequence>
<accession>A0ABQ9XGX0</accession>
<evidence type="ECO:0000313" key="2">
    <source>
        <dbReference type="Proteomes" id="UP001281761"/>
    </source>
</evidence>